<dbReference type="OrthoDB" id="5531344at2759"/>
<sequence length="120" mass="12662">MDTSTTVHASLTFSPLDVNAAVEFVTKASSGRAGGISTFVGVTRQDQESDGAVEYLVYEAHEGMARNKMLQIITTLADRTSPAGKITNGDLPMVIYHRSSKLPNGLVAHGVIAAMDLVGL</sequence>
<evidence type="ECO:0000313" key="1">
    <source>
        <dbReference type="EMBL" id="EER19776.1"/>
    </source>
</evidence>
<dbReference type="GO" id="GO:0006777">
    <property type="term" value="P:Mo-molybdopterin cofactor biosynthetic process"/>
    <property type="evidence" value="ECO:0007669"/>
    <property type="project" value="InterPro"/>
</dbReference>
<dbReference type="Gene3D" id="3.90.1170.40">
    <property type="entry name" value="Molybdopterin biosynthesis MoaE subunit"/>
    <property type="match status" value="1"/>
</dbReference>
<accession>C5K6W6</accession>
<organism evidence="2">
    <name type="scientific">Perkinsus marinus (strain ATCC 50983 / TXsc)</name>
    <dbReference type="NCBI Taxonomy" id="423536"/>
    <lineage>
        <taxon>Eukaryota</taxon>
        <taxon>Sar</taxon>
        <taxon>Alveolata</taxon>
        <taxon>Perkinsozoa</taxon>
        <taxon>Perkinsea</taxon>
        <taxon>Perkinsida</taxon>
        <taxon>Perkinsidae</taxon>
        <taxon>Perkinsus</taxon>
    </lineage>
</organism>
<dbReference type="InterPro" id="IPR003448">
    <property type="entry name" value="Mopterin_biosynth_MoaE"/>
</dbReference>
<dbReference type="AlphaFoldDB" id="C5K6W6"/>
<proteinExistence type="predicted"/>
<dbReference type="EMBL" id="GG670981">
    <property type="protein sequence ID" value="EER19776.1"/>
    <property type="molecule type" value="Genomic_DNA"/>
</dbReference>
<dbReference type="GeneID" id="9058118"/>
<dbReference type="InterPro" id="IPR036563">
    <property type="entry name" value="MoaE_sf"/>
</dbReference>
<dbReference type="InParanoid" id="C5K6W6"/>
<evidence type="ECO:0000313" key="2">
    <source>
        <dbReference type="Proteomes" id="UP000007800"/>
    </source>
</evidence>
<evidence type="ECO:0008006" key="3">
    <source>
        <dbReference type="Google" id="ProtNLM"/>
    </source>
</evidence>
<gene>
    <name evidence="1" type="ORF">Pmar_PMAR026425</name>
</gene>
<protein>
    <recommendedName>
        <fullName evidence="3">Molybdenum cofactor biosynthesis protein MoaE</fullName>
    </recommendedName>
</protein>
<dbReference type="RefSeq" id="XP_002787980.1">
    <property type="nucleotide sequence ID" value="XM_002787934.1"/>
</dbReference>
<name>C5K6W6_PERM5</name>
<dbReference type="Pfam" id="PF02391">
    <property type="entry name" value="MoaE"/>
    <property type="match status" value="1"/>
</dbReference>
<dbReference type="SUPFAM" id="SSF54690">
    <property type="entry name" value="Molybdopterin synthase subunit MoaE"/>
    <property type="match status" value="1"/>
</dbReference>
<dbReference type="Proteomes" id="UP000007800">
    <property type="component" value="Unassembled WGS sequence"/>
</dbReference>
<keyword evidence="2" id="KW-1185">Reference proteome</keyword>
<reference evidence="1 2" key="1">
    <citation type="submission" date="2008-07" db="EMBL/GenBank/DDBJ databases">
        <authorList>
            <person name="El-Sayed N."/>
            <person name="Caler E."/>
            <person name="Inman J."/>
            <person name="Amedeo P."/>
            <person name="Hass B."/>
            <person name="Wortman J."/>
        </authorList>
    </citation>
    <scope>NUCLEOTIDE SEQUENCE [LARGE SCALE GENOMIC DNA]</scope>
    <source>
        <strain evidence="2">ATCC 50983 / TXsc</strain>
    </source>
</reference>